<gene>
    <name evidence="3" type="ORF">CTER_0823</name>
</gene>
<feature type="transmembrane region" description="Helical" evidence="1">
    <location>
        <begin position="250"/>
        <end position="268"/>
    </location>
</feature>
<organism evidence="3 4">
    <name type="scientific">Ruminiclostridium cellobioparum subsp. termitidis CT1112</name>
    <dbReference type="NCBI Taxonomy" id="1195236"/>
    <lineage>
        <taxon>Bacteria</taxon>
        <taxon>Bacillati</taxon>
        <taxon>Bacillota</taxon>
        <taxon>Clostridia</taxon>
        <taxon>Eubacteriales</taxon>
        <taxon>Oscillospiraceae</taxon>
        <taxon>Ruminiclostridium</taxon>
    </lineage>
</organism>
<evidence type="ECO:0000256" key="1">
    <source>
        <dbReference type="SAM" id="Phobius"/>
    </source>
</evidence>
<reference evidence="3 4" key="1">
    <citation type="journal article" date="2013" name="Genome Announc.">
        <title>Draft Genome Sequence of the Cellulolytic, Mesophilic, Anaerobic Bacterium Clostridium termitidis Strain CT1112 (DSM 5398).</title>
        <authorList>
            <person name="Lal S."/>
            <person name="Ramachandran U."/>
            <person name="Zhang X."/>
            <person name="Munir R."/>
            <person name="Sparling R."/>
            <person name="Levin D.B."/>
        </authorList>
    </citation>
    <scope>NUCLEOTIDE SEQUENCE [LARGE SCALE GENOMIC DNA]</scope>
    <source>
        <strain evidence="3 4">CT1112</strain>
    </source>
</reference>
<dbReference type="STRING" id="1195236.CTER_0823"/>
<feature type="domain" description="DUF7847" evidence="2">
    <location>
        <begin position="75"/>
        <end position="243"/>
    </location>
</feature>
<comment type="caution">
    <text evidence="3">The sequence shown here is derived from an EMBL/GenBank/DDBJ whole genome shotgun (WGS) entry which is preliminary data.</text>
</comment>
<dbReference type="PATRIC" id="fig|1195236.3.peg.1115"/>
<feature type="transmembrane region" description="Helical" evidence="1">
    <location>
        <begin position="129"/>
        <end position="157"/>
    </location>
</feature>
<keyword evidence="4" id="KW-1185">Reference proteome</keyword>
<dbReference type="eggNOG" id="ENOG5033C3A">
    <property type="taxonomic scope" value="Bacteria"/>
</dbReference>
<dbReference type="EMBL" id="AORV01000021">
    <property type="protein sequence ID" value="EMS73234.1"/>
    <property type="molecule type" value="Genomic_DNA"/>
</dbReference>
<feature type="transmembrane region" description="Helical" evidence="1">
    <location>
        <begin position="216"/>
        <end position="244"/>
    </location>
</feature>
<dbReference type="AlphaFoldDB" id="S0FVN5"/>
<keyword evidence="1" id="KW-1133">Transmembrane helix</keyword>
<name>S0FVN5_RUMCE</name>
<keyword evidence="1" id="KW-0812">Transmembrane</keyword>
<feature type="transmembrane region" description="Helical" evidence="1">
    <location>
        <begin position="69"/>
        <end position="96"/>
    </location>
</feature>
<dbReference type="RefSeq" id="WP_004624113.1">
    <property type="nucleotide sequence ID" value="NZ_AORV01000021.1"/>
</dbReference>
<dbReference type="Pfam" id="PF25231">
    <property type="entry name" value="DUF7847"/>
    <property type="match status" value="1"/>
</dbReference>
<evidence type="ECO:0000259" key="2">
    <source>
        <dbReference type="Pfam" id="PF25231"/>
    </source>
</evidence>
<dbReference type="InterPro" id="IPR057169">
    <property type="entry name" value="DUF7847"/>
</dbReference>
<proteinExistence type="predicted"/>
<feature type="transmembrane region" description="Helical" evidence="1">
    <location>
        <begin position="163"/>
        <end position="184"/>
    </location>
</feature>
<evidence type="ECO:0000313" key="4">
    <source>
        <dbReference type="Proteomes" id="UP000014155"/>
    </source>
</evidence>
<protein>
    <recommendedName>
        <fullName evidence="2">DUF7847 domain-containing protein</fullName>
    </recommendedName>
</protein>
<accession>S0FVN5</accession>
<dbReference type="Proteomes" id="UP000014155">
    <property type="component" value="Unassembled WGS sequence"/>
</dbReference>
<sequence length="296" mass="31555">MRHLENAFKFTFKNFLLTLPLLISLAIPALISGVGSLGIVANSGAIAENLRRMIENNAYGGGIPNYGDLFAGLNLGTFIASSIISGLLSFVLMILVRPATYGLINLHYETGNAKLNNFTGCMSKYIGRFVLFGLLNIAFAIGLGVVLLILVVIGGVVSSVSTGLGVLLIVLFVLAFLAGVAVLFNYLNLWFPAVCVEDSDIIQGLKNSFKTVKGSFWPIFGITLLVTFGGSVAGFILGSVIGLIPVIGNIVAPVISGLAEFILMVYYFEVYREKTGRYTLPEPPPQFGGFQDGGVQ</sequence>
<evidence type="ECO:0000313" key="3">
    <source>
        <dbReference type="EMBL" id="EMS73234.1"/>
    </source>
</evidence>
<keyword evidence="1" id="KW-0472">Membrane</keyword>